<sequence length="157" mass="16891">MKNINRRKFIAGTAALSAFSILKPATVFGTSANSAIRMGIIGCGNRGTAVISDMVNHTSARIFAMADLFGYQLENARPRFNDLNLKNDGAKIDSSKIFRGSRAYLELINDPGVDAVLVSSPAYTHPDFLEAAVDSGKHVYCEKPVAPDVAGCKQVIR</sequence>
<dbReference type="InterPro" id="IPR050463">
    <property type="entry name" value="Gfo/Idh/MocA_oxidrdct_glycsds"/>
</dbReference>
<dbReference type="PANTHER" id="PTHR43818:SF5">
    <property type="entry name" value="OXIDOREDUCTASE FAMILY PROTEIN"/>
    <property type="match status" value="1"/>
</dbReference>
<evidence type="ECO:0000259" key="1">
    <source>
        <dbReference type="Pfam" id="PF01408"/>
    </source>
</evidence>
<dbReference type="SUPFAM" id="SSF51735">
    <property type="entry name" value="NAD(P)-binding Rossmann-fold domains"/>
    <property type="match status" value="1"/>
</dbReference>
<protein>
    <submittedName>
        <fullName evidence="2">Gfo/Idh/MocA family oxidoreductase</fullName>
    </submittedName>
</protein>
<evidence type="ECO:0000313" key="2">
    <source>
        <dbReference type="EMBL" id="HDR52339.1"/>
    </source>
</evidence>
<dbReference type="GO" id="GO:0000166">
    <property type="term" value="F:nucleotide binding"/>
    <property type="evidence" value="ECO:0007669"/>
    <property type="project" value="InterPro"/>
</dbReference>
<dbReference type="InterPro" id="IPR036291">
    <property type="entry name" value="NAD(P)-bd_dom_sf"/>
</dbReference>
<dbReference type="PANTHER" id="PTHR43818">
    <property type="entry name" value="BCDNA.GH03377"/>
    <property type="match status" value="1"/>
</dbReference>
<proteinExistence type="predicted"/>
<feature type="domain" description="Gfo/Idh/MocA-like oxidoreductase N-terminal" evidence="1">
    <location>
        <begin position="36"/>
        <end position="156"/>
    </location>
</feature>
<dbReference type="Proteomes" id="UP000886047">
    <property type="component" value="Unassembled WGS sequence"/>
</dbReference>
<dbReference type="InterPro" id="IPR006311">
    <property type="entry name" value="TAT_signal"/>
</dbReference>
<comment type="caution">
    <text evidence="2">The sequence shown here is derived from an EMBL/GenBank/DDBJ whole genome shotgun (WGS) entry which is preliminary data.</text>
</comment>
<dbReference type="InterPro" id="IPR000683">
    <property type="entry name" value="Gfo/Idh/MocA-like_OxRdtase_N"/>
</dbReference>
<feature type="non-terminal residue" evidence="2">
    <location>
        <position position="157"/>
    </location>
</feature>
<dbReference type="Gene3D" id="3.40.50.720">
    <property type="entry name" value="NAD(P)-binding Rossmann-like Domain"/>
    <property type="match status" value="1"/>
</dbReference>
<dbReference type="EMBL" id="DSDK01000666">
    <property type="protein sequence ID" value="HDR52339.1"/>
    <property type="molecule type" value="Genomic_DNA"/>
</dbReference>
<name>A0A831PK00_9BACT</name>
<dbReference type="PROSITE" id="PS51318">
    <property type="entry name" value="TAT"/>
    <property type="match status" value="1"/>
</dbReference>
<accession>A0A831PK00</accession>
<reference evidence="2" key="1">
    <citation type="journal article" date="2020" name="mSystems">
        <title>Genome- and Community-Level Interaction Insights into Carbon Utilization and Element Cycling Functions of Hydrothermarchaeota in Hydrothermal Sediment.</title>
        <authorList>
            <person name="Zhou Z."/>
            <person name="Liu Y."/>
            <person name="Xu W."/>
            <person name="Pan J."/>
            <person name="Luo Z.H."/>
            <person name="Li M."/>
        </authorList>
    </citation>
    <scope>NUCLEOTIDE SEQUENCE [LARGE SCALE GENOMIC DNA]</scope>
    <source>
        <strain evidence="2">SpSt-1217</strain>
    </source>
</reference>
<gene>
    <name evidence="2" type="ORF">ENN90_12075</name>
</gene>
<organism evidence="2">
    <name type="scientific">Mariniphaga anaerophila</name>
    <dbReference type="NCBI Taxonomy" id="1484053"/>
    <lineage>
        <taxon>Bacteria</taxon>
        <taxon>Pseudomonadati</taxon>
        <taxon>Bacteroidota</taxon>
        <taxon>Bacteroidia</taxon>
        <taxon>Marinilabiliales</taxon>
        <taxon>Prolixibacteraceae</taxon>
        <taxon>Mariniphaga</taxon>
    </lineage>
</organism>
<dbReference type="Pfam" id="PF01408">
    <property type="entry name" value="GFO_IDH_MocA"/>
    <property type="match status" value="1"/>
</dbReference>
<dbReference type="AlphaFoldDB" id="A0A831PK00"/>